<evidence type="ECO:0000256" key="5">
    <source>
        <dbReference type="PIRSR" id="PIRSR622684-1"/>
    </source>
</evidence>
<evidence type="ECO:0000256" key="3">
    <source>
        <dbReference type="ARBA" id="ARBA00022801"/>
    </source>
</evidence>
<dbReference type="InterPro" id="IPR022684">
    <property type="entry name" value="Calpain_cysteine_protease"/>
</dbReference>
<dbReference type="InterPro" id="IPR033883">
    <property type="entry name" value="C2_III"/>
</dbReference>
<dbReference type="PROSITE" id="PS50203">
    <property type="entry name" value="CALPAIN_CAT"/>
    <property type="match status" value="1"/>
</dbReference>
<feature type="active site" evidence="5 6">
    <location>
        <position position="343"/>
    </location>
</feature>
<feature type="region of interest" description="Disordered" evidence="7">
    <location>
        <begin position="29"/>
        <end position="56"/>
    </location>
</feature>
<dbReference type="CDD" id="cd00214">
    <property type="entry name" value="Calpain_III"/>
    <property type="match status" value="1"/>
</dbReference>
<dbReference type="Pfam" id="PF00648">
    <property type="entry name" value="Peptidase_C2"/>
    <property type="match status" value="1"/>
</dbReference>
<dbReference type="GO" id="GO:0006508">
    <property type="term" value="P:proteolysis"/>
    <property type="evidence" value="ECO:0007669"/>
    <property type="project" value="UniProtKB-KW"/>
</dbReference>
<dbReference type="GO" id="GO:0005737">
    <property type="term" value="C:cytoplasm"/>
    <property type="evidence" value="ECO:0007669"/>
    <property type="project" value="TreeGrafter"/>
</dbReference>
<dbReference type="AlphaFoldDB" id="A0AAD8CUK7"/>
<evidence type="ECO:0000313" key="9">
    <source>
        <dbReference type="EMBL" id="KAK1157480.1"/>
    </source>
</evidence>
<proteinExistence type="inferred from homology"/>
<gene>
    <name evidence="9" type="primary">CalpA</name>
    <name evidence="9" type="ORF">AOXY_G25174</name>
</gene>
<dbReference type="Pfam" id="PF01067">
    <property type="entry name" value="Calpain_III"/>
    <property type="match status" value="1"/>
</dbReference>
<dbReference type="PRINTS" id="PR00704">
    <property type="entry name" value="CALPAIN"/>
</dbReference>
<evidence type="ECO:0000256" key="6">
    <source>
        <dbReference type="PROSITE-ProRule" id="PRU00239"/>
    </source>
</evidence>
<comment type="similarity">
    <text evidence="1">Belongs to the peptidase C2 family.</text>
</comment>
<dbReference type="Gene3D" id="3.90.70.10">
    <property type="entry name" value="Cysteine proteinases"/>
    <property type="match status" value="1"/>
</dbReference>
<name>A0AAD8CUK7_ACIOX</name>
<dbReference type="GO" id="GO:0004198">
    <property type="term" value="F:calcium-dependent cysteine-type endopeptidase activity"/>
    <property type="evidence" value="ECO:0007669"/>
    <property type="project" value="InterPro"/>
</dbReference>
<dbReference type="SUPFAM" id="SSF54001">
    <property type="entry name" value="Cysteine proteinases"/>
    <property type="match status" value="1"/>
</dbReference>
<dbReference type="SMART" id="SM00720">
    <property type="entry name" value="calpain_III"/>
    <property type="match status" value="1"/>
</dbReference>
<feature type="domain" description="Calpain catalytic" evidence="8">
    <location>
        <begin position="127"/>
        <end position="429"/>
    </location>
</feature>
<protein>
    <submittedName>
        <fullName evidence="9">Calpain-A-like</fullName>
    </submittedName>
</protein>
<dbReference type="InterPro" id="IPR022682">
    <property type="entry name" value="Calpain_domain_III"/>
</dbReference>
<dbReference type="Proteomes" id="UP001230051">
    <property type="component" value="Unassembled WGS sequence"/>
</dbReference>
<dbReference type="InterPro" id="IPR001300">
    <property type="entry name" value="Peptidase_C2_calpain_cat"/>
</dbReference>
<accession>A0AAD8CUK7</accession>
<evidence type="ECO:0000256" key="4">
    <source>
        <dbReference type="ARBA" id="ARBA00022807"/>
    </source>
</evidence>
<feature type="region of interest" description="Disordered" evidence="7">
    <location>
        <begin position="82"/>
        <end position="108"/>
    </location>
</feature>
<dbReference type="InterPro" id="IPR038765">
    <property type="entry name" value="Papain-like_cys_pep_sf"/>
</dbReference>
<dbReference type="FunFam" id="3.90.70.10:FF:000114">
    <property type="entry name" value="Calpain a"/>
    <property type="match status" value="1"/>
</dbReference>
<evidence type="ECO:0000259" key="8">
    <source>
        <dbReference type="PROSITE" id="PS50203"/>
    </source>
</evidence>
<dbReference type="CDD" id="cd00044">
    <property type="entry name" value="CysPc"/>
    <property type="match status" value="1"/>
</dbReference>
<sequence length="604" mass="66809">MGNSCSCSHTTVTQIHVVKTQPVSELCQTAGAGSSKQPRVPVETRPVSERHDEADRTGAELGLKAKTWDQIAGGIQALLDGRERDSEPDLCGQSGASSRGAAKQSEDKVLNSARYQEVLSELQTGELWKDPDFPPAPASLTYEEVPPPAIQWLRASQLHPAACFMEDGVSKGDIIQGELGDCWFWASVATILHSRRLIEKVIPPGQTISEREIYTGLFRFRFWQFGSWVEVLVDDFLPTRNGRLIYARSAAGNEFWPSLLEKAFAKLHGSYWAIEGGWTLDALTDLTGGVGEMYRIRDFTGRQDQLYSHLATASRKKAFIACGTSRQSEPEQSGREDGLVAGHAYSITAVKKLTTPRGKVPLVRILNPWGCGQSMEWTGDWSDDSPLWDEIPLWTRESFGFTKKEDGEFWMKFDDFCERFANVTVLTLGPDFDCDGSTDAGSLLEVKGRWVSGVNAGGCRNNLPMYTSNPQHPITIQETNTVPRGQEAAEDEGCSVLVCLLQNFNRGNRRLQPRMNPIGMQVYKSGDPKTPLTSALLVRQREVSDSGPYVAQRSVNLRCQLSAGSYTIIPSTFNPDAPGDYMLRIFTESPVQLHQGHHLSACPL</sequence>
<keyword evidence="3 6" id="KW-0378">Hydrolase</keyword>
<dbReference type="InterPro" id="IPR022683">
    <property type="entry name" value="Calpain_III"/>
</dbReference>
<dbReference type="PANTHER" id="PTHR10183:SF379">
    <property type="entry name" value="CALPAIN-5"/>
    <property type="match status" value="1"/>
</dbReference>
<evidence type="ECO:0000256" key="7">
    <source>
        <dbReference type="SAM" id="MobiDB-lite"/>
    </source>
</evidence>
<reference evidence="9" key="1">
    <citation type="submission" date="2022-02" db="EMBL/GenBank/DDBJ databases">
        <title>Atlantic sturgeon de novo genome assembly.</title>
        <authorList>
            <person name="Stock M."/>
            <person name="Klopp C."/>
            <person name="Guiguen Y."/>
            <person name="Cabau C."/>
            <person name="Parinello H."/>
            <person name="Santidrian Yebra-Pimentel E."/>
            <person name="Kuhl H."/>
            <person name="Dirks R.P."/>
            <person name="Guessner J."/>
            <person name="Wuertz S."/>
            <person name="Du K."/>
            <person name="Schartl M."/>
        </authorList>
    </citation>
    <scope>NUCLEOTIDE SEQUENCE</scope>
    <source>
        <strain evidence="9">STURGEONOMICS-FGT-2020</strain>
        <tissue evidence="9">Whole blood</tissue>
    </source>
</reference>
<keyword evidence="4 6" id="KW-0788">Thiol protease</keyword>
<comment type="caution">
    <text evidence="9">The sequence shown here is derived from an EMBL/GenBank/DDBJ whole genome shotgun (WGS) entry which is preliminary data.</text>
</comment>
<dbReference type="InterPro" id="IPR000169">
    <property type="entry name" value="Pept_cys_AS"/>
</dbReference>
<feature type="active site" evidence="5 6">
    <location>
        <position position="182"/>
    </location>
</feature>
<dbReference type="PANTHER" id="PTHR10183">
    <property type="entry name" value="CALPAIN"/>
    <property type="match status" value="1"/>
</dbReference>
<evidence type="ECO:0000313" key="10">
    <source>
        <dbReference type="Proteomes" id="UP001230051"/>
    </source>
</evidence>
<dbReference type="SMART" id="SM00230">
    <property type="entry name" value="CysPc"/>
    <property type="match status" value="1"/>
</dbReference>
<keyword evidence="2 6" id="KW-0645">Protease</keyword>
<keyword evidence="10" id="KW-1185">Reference proteome</keyword>
<evidence type="ECO:0000256" key="2">
    <source>
        <dbReference type="ARBA" id="ARBA00022670"/>
    </source>
</evidence>
<evidence type="ECO:0000256" key="1">
    <source>
        <dbReference type="ARBA" id="ARBA00007623"/>
    </source>
</evidence>
<dbReference type="Gene3D" id="2.60.120.380">
    <property type="match status" value="1"/>
</dbReference>
<feature type="active site" evidence="5 6">
    <location>
        <position position="367"/>
    </location>
</feature>
<dbReference type="EMBL" id="JAGXEW010000026">
    <property type="protein sequence ID" value="KAK1157480.1"/>
    <property type="molecule type" value="Genomic_DNA"/>
</dbReference>
<feature type="compositionally biased region" description="Basic and acidic residues" evidence="7">
    <location>
        <begin position="46"/>
        <end position="56"/>
    </location>
</feature>
<organism evidence="9 10">
    <name type="scientific">Acipenser oxyrinchus oxyrinchus</name>
    <dbReference type="NCBI Taxonomy" id="40147"/>
    <lineage>
        <taxon>Eukaryota</taxon>
        <taxon>Metazoa</taxon>
        <taxon>Chordata</taxon>
        <taxon>Craniata</taxon>
        <taxon>Vertebrata</taxon>
        <taxon>Euteleostomi</taxon>
        <taxon>Actinopterygii</taxon>
        <taxon>Chondrostei</taxon>
        <taxon>Acipenseriformes</taxon>
        <taxon>Acipenseridae</taxon>
        <taxon>Acipenser</taxon>
    </lineage>
</organism>
<dbReference type="PROSITE" id="PS00139">
    <property type="entry name" value="THIOL_PROTEASE_CYS"/>
    <property type="match status" value="1"/>
</dbReference>
<dbReference type="SUPFAM" id="SSF49758">
    <property type="entry name" value="Calpain large subunit, middle domain (domain III)"/>
    <property type="match status" value="1"/>
</dbReference>
<dbReference type="InterPro" id="IPR036213">
    <property type="entry name" value="Calpain_III_sf"/>
</dbReference>